<dbReference type="EMBL" id="CP039126">
    <property type="protein sequence ID" value="QMW77455.1"/>
    <property type="molecule type" value="Genomic_DNA"/>
</dbReference>
<evidence type="ECO:0000256" key="4">
    <source>
        <dbReference type="ARBA" id="ARBA00022679"/>
    </source>
</evidence>
<feature type="transmembrane region" description="Helical" evidence="5">
    <location>
        <begin position="244"/>
        <end position="267"/>
    </location>
</feature>
<dbReference type="InterPro" id="IPR029044">
    <property type="entry name" value="Nucleotide-diphossugar_trans"/>
</dbReference>
<dbReference type="Proteomes" id="UP000515789">
    <property type="component" value="Chromosome"/>
</dbReference>
<evidence type="ECO:0000259" key="6">
    <source>
        <dbReference type="Pfam" id="PF00535"/>
    </source>
</evidence>
<dbReference type="Pfam" id="PF00535">
    <property type="entry name" value="Glycos_transf_2"/>
    <property type="match status" value="1"/>
</dbReference>
<dbReference type="CDD" id="cd04186">
    <property type="entry name" value="GT_2_like_c"/>
    <property type="match status" value="1"/>
</dbReference>
<dbReference type="SUPFAM" id="SSF53448">
    <property type="entry name" value="Nucleotide-diphospho-sugar transferases"/>
    <property type="match status" value="1"/>
</dbReference>
<accession>A0A7G5MS62</accession>
<keyword evidence="5" id="KW-0472">Membrane</keyword>
<dbReference type="Gene3D" id="3.90.550.10">
    <property type="entry name" value="Spore Coat Polysaccharide Biosynthesis Protein SpsA, Chain A"/>
    <property type="match status" value="1"/>
</dbReference>
<keyword evidence="4 7" id="KW-0808">Transferase</keyword>
<dbReference type="RefSeq" id="WP_018598461.1">
    <property type="nucleotide sequence ID" value="NZ_AP031416.1"/>
</dbReference>
<dbReference type="GO" id="GO:0016757">
    <property type="term" value="F:glycosyltransferase activity"/>
    <property type="evidence" value="ECO:0007669"/>
    <property type="project" value="UniProtKB-KW"/>
</dbReference>
<reference evidence="7 8" key="1">
    <citation type="submission" date="2019-04" db="EMBL/GenBank/DDBJ databases">
        <authorList>
            <person name="Schori C."/>
            <person name="Ahrens C."/>
        </authorList>
    </citation>
    <scope>NUCLEOTIDE SEQUENCE [LARGE SCALE GENOMIC DNA]</scope>
    <source>
        <strain evidence="7 8">DSM 2950</strain>
    </source>
</reference>
<dbReference type="InterPro" id="IPR001173">
    <property type="entry name" value="Glyco_trans_2-like"/>
</dbReference>
<keyword evidence="5" id="KW-0812">Transmembrane</keyword>
<feature type="domain" description="Glycosyltransferase 2-like" evidence="6">
    <location>
        <begin position="5"/>
        <end position="176"/>
    </location>
</feature>
<dbReference type="PANTHER" id="PTHR43179">
    <property type="entry name" value="RHAMNOSYLTRANSFERASE WBBL"/>
    <property type="match status" value="1"/>
</dbReference>
<proteinExistence type="inferred from homology"/>
<dbReference type="PANTHER" id="PTHR43179:SF12">
    <property type="entry name" value="GALACTOFURANOSYLTRANSFERASE GLFT2"/>
    <property type="match status" value="1"/>
</dbReference>
<comment type="similarity">
    <text evidence="2">Belongs to the glycosyltransferase 2 family.</text>
</comment>
<dbReference type="AlphaFoldDB" id="A0A7G5MS62"/>
<evidence type="ECO:0000256" key="3">
    <source>
        <dbReference type="ARBA" id="ARBA00022676"/>
    </source>
</evidence>
<dbReference type="GeneID" id="75055490"/>
<evidence type="ECO:0000256" key="5">
    <source>
        <dbReference type="SAM" id="Phobius"/>
    </source>
</evidence>
<evidence type="ECO:0000313" key="7">
    <source>
        <dbReference type="EMBL" id="QMW77455.1"/>
    </source>
</evidence>
<name>A0A7G5MS62_9FIRM</name>
<comment type="pathway">
    <text evidence="1">Cell wall biogenesis; cell wall polysaccharide biosynthesis.</text>
</comment>
<keyword evidence="5" id="KW-1133">Transmembrane helix</keyword>
<evidence type="ECO:0000313" key="8">
    <source>
        <dbReference type="Proteomes" id="UP000515789"/>
    </source>
</evidence>
<gene>
    <name evidence="7" type="ORF">E5259_07525</name>
</gene>
<keyword evidence="3" id="KW-0328">Glycosyltransferase</keyword>
<protein>
    <submittedName>
        <fullName evidence="7">Glycosyltransferase family 2 protein</fullName>
    </submittedName>
</protein>
<evidence type="ECO:0000256" key="2">
    <source>
        <dbReference type="ARBA" id="ARBA00006739"/>
    </source>
</evidence>
<sequence length="320" mass="36602">MHEVSVIIPNFNGKKYLKDCLDALLTQDFSSYEIVVVDNGSKDGSVQYLRQNYPQVRLVALAENTGFCGAVNVGIRTSQAKYILLLNNDTIVEKGFIQALVQDINKSPDIFSCQAKMLQMHDKSRIDDAGNYYCALGWAFADGKGKPEEKYNKRKKIFASCAGAAIYRKSILDEIGYFDEEHFAYLEDLDIGYRARLYGYENWFCPTARVYHVGSGTSGSRYNLFKIRYSSRNNIYMIYKNMPFWQIVLNLPLFLVGFGVKAVFFAVKGFGREYIAGIKNGFEISRKNRNKKVNFISIKVSEILIVEIELLYNIIRRLRG</sequence>
<evidence type="ECO:0000256" key="1">
    <source>
        <dbReference type="ARBA" id="ARBA00004776"/>
    </source>
</evidence>
<organism evidence="7 8">
    <name type="scientific">Blautia producta</name>
    <dbReference type="NCBI Taxonomy" id="33035"/>
    <lineage>
        <taxon>Bacteria</taxon>
        <taxon>Bacillati</taxon>
        <taxon>Bacillota</taxon>
        <taxon>Clostridia</taxon>
        <taxon>Lachnospirales</taxon>
        <taxon>Lachnospiraceae</taxon>
        <taxon>Blautia</taxon>
    </lineage>
</organism>